<evidence type="ECO:0000256" key="1">
    <source>
        <dbReference type="ARBA" id="ARBA00023015"/>
    </source>
</evidence>
<dbReference type="PANTHER" id="PTHR43280:SF2">
    <property type="entry name" value="HTH-TYPE TRANSCRIPTIONAL REGULATOR EXSA"/>
    <property type="match status" value="1"/>
</dbReference>
<gene>
    <name evidence="5" type="ORF">EBB54_03765</name>
</gene>
<comment type="caution">
    <text evidence="5">The sequence shown here is derived from an EMBL/GenBank/DDBJ whole genome shotgun (WGS) entry which is preliminary data.</text>
</comment>
<evidence type="ECO:0000256" key="2">
    <source>
        <dbReference type="ARBA" id="ARBA00023125"/>
    </source>
</evidence>
<dbReference type="InterPro" id="IPR011051">
    <property type="entry name" value="RmlC_Cupin_sf"/>
</dbReference>
<dbReference type="InterPro" id="IPR003313">
    <property type="entry name" value="AraC-bd"/>
</dbReference>
<feature type="domain" description="HTH araC/xylS-type" evidence="4">
    <location>
        <begin position="260"/>
        <end position="357"/>
    </location>
</feature>
<sequence length="364" mass="42793">MEKEHIEILSSLTELNDAEKFLLNFLKSYPEYRLRVIGSSDKDETAYEHLLNLMSKMWKQYFPKVPFFLEGTSYYLNEDFFIPQDQNVAIRQNLRYMPFILHSHQFIELNYVLAGSGSSMITKDERLPLQDGDIILCPPGFVHCFDSQNAQSVIIDFFIRITTFDTAFFQLLNNNNYLSAIFSNALYNFGDGCIIWHCMGDTKLKDIVISAFTEWKVQKKYSGKMLEILMMQFFLILMRHHEQEAVFSVPIISSTDRLFQALLNYMHVHCQTITLSRLASQYNYSERQIIRLLKKHSGKGFSELLLDIRMNRAIQLLKNPSIPISQVAFHVGYSNTNYFLKLFKKTFTFTPEDFRRRLQRDETE</sequence>
<dbReference type="SMART" id="SM00342">
    <property type="entry name" value="HTH_ARAC"/>
    <property type="match status" value="1"/>
</dbReference>
<keyword evidence="1" id="KW-0805">Transcription regulation</keyword>
<dbReference type="SUPFAM" id="SSF51182">
    <property type="entry name" value="RmlC-like cupins"/>
    <property type="match status" value="1"/>
</dbReference>
<dbReference type="Pfam" id="PF12833">
    <property type="entry name" value="HTH_18"/>
    <property type="match status" value="1"/>
</dbReference>
<name>A0A426DCZ5_9FIRM</name>
<reference evidence="5" key="1">
    <citation type="submission" date="2018-10" db="EMBL/GenBank/DDBJ databases">
        <title>Schaedlerella arabinophila gen. nov. sp. nov., isolated from the mouse intestinal tract and comparative analysis with the genome of the closely related altered Schaedler flora strain ASF502.</title>
        <authorList>
            <person name="Miyake S."/>
            <person name="Soh M."/>
            <person name="Seedorf H."/>
        </authorList>
    </citation>
    <scope>NUCLEOTIDE SEQUENCE [LARGE SCALE GENOMIC DNA]</scope>
    <source>
        <strain evidence="5">DSM 106076</strain>
    </source>
</reference>
<dbReference type="SUPFAM" id="SSF46689">
    <property type="entry name" value="Homeodomain-like"/>
    <property type="match status" value="1"/>
</dbReference>
<protein>
    <submittedName>
        <fullName evidence="5">AraC family transcriptional regulator</fullName>
    </submittedName>
</protein>
<dbReference type="RefSeq" id="WP_125126402.1">
    <property type="nucleotide sequence ID" value="NZ_RHJS01000002.1"/>
</dbReference>
<proteinExistence type="predicted"/>
<evidence type="ECO:0000259" key="4">
    <source>
        <dbReference type="PROSITE" id="PS01124"/>
    </source>
</evidence>
<keyword evidence="3" id="KW-0804">Transcription</keyword>
<dbReference type="GO" id="GO:0003700">
    <property type="term" value="F:DNA-binding transcription factor activity"/>
    <property type="evidence" value="ECO:0007669"/>
    <property type="project" value="InterPro"/>
</dbReference>
<accession>A0A426DCZ5</accession>
<dbReference type="AlphaFoldDB" id="A0A426DCZ5"/>
<dbReference type="InterPro" id="IPR009057">
    <property type="entry name" value="Homeodomain-like_sf"/>
</dbReference>
<dbReference type="PRINTS" id="PR00032">
    <property type="entry name" value="HTHARAC"/>
</dbReference>
<dbReference type="InterPro" id="IPR014710">
    <property type="entry name" value="RmlC-like_jellyroll"/>
</dbReference>
<dbReference type="InterPro" id="IPR020449">
    <property type="entry name" value="Tscrpt_reg_AraC-type_HTH"/>
</dbReference>
<dbReference type="Pfam" id="PF02311">
    <property type="entry name" value="AraC_binding"/>
    <property type="match status" value="1"/>
</dbReference>
<evidence type="ECO:0000256" key="3">
    <source>
        <dbReference type="ARBA" id="ARBA00023163"/>
    </source>
</evidence>
<dbReference type="Proteomes" id="UP000274920">
    <property type="component" value="Unassembled WGS sequence"/>
</dbReference>
<dbReference type="Gene3D" id="2.60.120.10">
    <property type="entry name" value="Jelly Rolls"/>
    <property type="match status" value="1"/>
</dbReference>
<dbReference type="PANTHER" id="PTHR43280">
    <property type="entry name" value="ARAC-FAMILY TRANSCRIPTIONAL REGULATOR"/>
    <property type="match status" value="1"/>
</dbReference>
<keyword evidence="6" id="KW-1185">Reference proteome</keyword>
<dbReference type="InterPro" id="IPR018060">
    <property type="entry name" value="HTH_AraC"/>
</dbReference>
<keyword evidence="2" id="KW-0238">DNA-binding</keyword>
<dbReference type="EMBL" id="RHJS01000002">
    <property type="protein sequence ID" value="RRK30592.1"/>
    <property type="molecule type" value="Genomic_DNA"/>
</dbReference>
<organism evidence="5 6">
    <name type="scientific">Schaedlerella arabinosiphila</name>
    <dbReference type="NCBI Taxonomy" id="2044587"/>
    <lineage>
        <taxon>Bacteria</taxon>
        <taxon>Bacillati</taxon>
        <taxon>Bacillota</taxon>
        <taxon>Clostridia</taxon>
        <taxon>Lachnospirales</taxon>
        <taxon>Lachnospiraceae</taxon>
        <taxon>Schaedlerella</taxon>
    </lineage>
</organism>
<evidence type="ECO:0000313" key="6">
    <source>
        <dbReference type="Proteomes" id="UP000274920"/>
    </source>
</evidence>
<dbReference type="Gene3D" id="1.10.10.60">
    <property type="entry name" value="Homeodomain-like"/>
    <property type="match status" value="2"/>
</dbReference>
<dbReference type="PROSITE" id="PS01124">
    <property type="entry name" value="HTH_ARAC_FAMILY_2"/>
    <property type="match status" value="1"/>
</dbReference>
<dbReference type="GO" id="GO:0043565">
    <property type="term" value="F:sequence-specific DNA binding"/>
    <property type="evidence" value="ECO:0007669"/>
    <property type="project" value="InterPro"/>
</dbReference>
<evidence type="ECO:0000313" key="5">
    <source>
        <dbReference type="EMBL" id="RRK30592.1"/>
    </source>
</evidence>